<evidence type="ECO:0000256" key="2">
    <source>
        <dbReference type="ARBA" id="ARBA00007061"/>
    </source>
</evidence>
<keyword evidence="11" id="KW-1207">Sterol metabolism</keyword>
<dbReference type="Gene3D" id="3.40.47.10">
    <property type="match status" value="1"/>
</dbReference>
<keyword evidence="6 11" id="KW-0756">Sterol biosynthesis</keyword>
<dbReference type="PROSITE" id="PS01226">
    <property type="entry name" value="HMG_COA_SYNTHASE"/>
    <property type="match status" value="1"/>
</dbReference>
<feature type="domain" description="Hydroxymethylglutaryl-coenzyme A synthase C-terminal" evidence="13">
    <location>
        <begin position="219"/>
        <end position="493"/>
    </location>
</feature>
<dbReference type="Proteomes" id="UP001176961">
    <property type="component" value="Unassembled WGS sequence"/>
</dbReference>
<dbReference type="InterPro" id="IPR016039">
    <property type="entry name" value="Thiolase-like"/>
</dbReference>
<comment type="catalytic activity">
    <reaction evidence="7">
        <text>acetoacetyl-CoA + acetyl-CoA + H2O = (3S)-3-hydroxy-3-methylglutaryl-CoA + CoA + H(+)</text>
        <dbReference type="Rhea" id="RHEA:10188"/>
        <dbReference type="ChEBI" id="CHEBI:15377"/>
        <dbReference type="ChEBI" id="CHEBI:15378"/>
        <dbReference type="ChEBI" id="CHEBI:43074"/>
        <dbReference type="ChEBI" id="CHEBI:57286"/>
        <dbReference type="ChEBI" id="CHEBI:57287"/>
        <dbReference type="ChEBI" id="CHEBI:57288"/>
        <dbReference type="EC" id="2.3.3.10"/>
    </reaction>
    <physiologicalReaction direction="left-to-right" evidence="7">
        <dbReference type="Rhea" id="RHEA:10189"/>
    </physiologicalReaction>
</comment>
<evidence type="ECO:0000256" key="5">
    <source>
        <dbReference type="ARBA" id="ARBA00022955"/>
    </source>
</evidence>
<comment type="function">
    <text evidence="8">This enzyme condenses acetyl-CoA with acetoacetyl-CoA to form HMG-CoA, which is the substrate for HMG-CoA reductase.</text>
</comment>
<evidence type="ECO:0000256" key="4">
    <source>
        <dbReference type="ARBA" id="ARBA00022679"/>
    </source>
</evidence>
<evidence type="ECO:0000259" key="12">
    <source>
        <dbReference type="Pfam" id="PF01154"/>
    </source>
</evidence>
<dbReference type="InterPro" id="IPR013746">
    <property type="entry name" value="HMG_CoA_synt_C_dom"/>
</dbReference>
<dbReference type="FunFam" id="3.40.47.10:FF:000008">
    <property type="entry name" value="3-hydroxy-3-methylglutaryl coenzyme A synthase"/>
    <property type="match status" value="1"/>
</dbReference>
<keyword evidence="11" id="KW-0444">Lipid biosynthesis</keyword>
<dbReference type="CDD" id="cd00827">
    <property type="entry name" value="init_cond_enzymes"/>
    <property type="match status" value="1"/>
</dbReference>
<dbReference type="Pfam" id="PF01154">
    <property type="entry name" value="HMG_CoA_synt_N"/>
    <property type="match status" value="1"/>
</dbReference>
<evidence type="ECO:0000313" key="14">
    <source>
        <dbReference type="EMBL" id="CAJ0590042.1"/>
    </source>
</evidence>
<dbReference type="NCBIfam" id="TIGR01833">
    <property type="entry name" value="HMG-CoA-S_euk"/>
    <property type="match status" value="1"/>
</dbReference>
<evidence type="ECO:0000256" key="10">
    <source>
        <dbReference type="PIRSR" id="PIRSR610122-2"/>
    </source>
</evidence>
<keyword evidence="11" id="KW-0443">Lipid metabolism</keyword>
<dbReference type="GO" id="GO:0016126">
    <property type="term" value="P:sterol biosynthetic process"/>
    <property type="evidence" value="ECO:0007669"/>
    <property type="project" value="UniProtKB-KW"/>
</dbReference>
<dbReference type="EMBL" id="CATQJL010000001">
    <property type="protein sequence ID" value="CAJ0590042.1"/>
    <property type="molecule type" value="Genomic_DNA"/>
</dbReference>
<dbReference type="Pfam" id="PF08540">
    <property type="entry name" value="HMG_CoA_synt_C"/>
    <property type="match status" value="1"/>
</dbReference>
<keyword evidence="11" id="KW-0753">Steroid metabolism</keyword>
<sequence>MFWHPFLVGSQTSRVAFQHSRNRSPVSDEAGRPDRKKFTMSVGDVDVRDVGISAIEIYFPRNVVNQKDLEQFDKCSPGKYTIGLGQEQMGFCGDNEDIVSLSLTVTDALLRNYNIDPSSIGFLAVGTETLIDKSKSVKTELMQLFGDNFDIEGVDVKNACFGGTQAVFHAVDWIYANYGTERRNAIAVLADIAVYEPGPARPTGGAGAIAVLITPNAPIAFDRGLRGTHMANTWDFYKPIVSRGTEYPVVDGPVSLHSYMMALDGCYRAYKEKAAKIYGQDISLASFSAAMFHSPFTRMVQKALARLTYRDYEGGRTEYQTSYSKLSLLSPSSFEDREVMKCLLKGSEEEWKAKTAPYLELNRRIGNMYTPSLFAQLIGYLASGHSDAQNRVLFFAYGSGSAAAMFSASIDVSSEPLVRMVEVSRNAIARLEDRCIFTPENYTEILKLREDFLSSGVPTTPKCSFPEHPASSLFPGTYFLVAMDEKYRRTYDRTSLSDHSLAHSNGCVNGIDSTNGNIGV</sequence>
<evidence type="ECO:0000256" key="6">
    <source>
        <dbReference type="ARBA" id="ARBA00023011"/>
    </source>
</evidence>
<dbReference type="InterPro" id="IPR000590">
    <property type="entry name" value="HMG_CoA_synt_AS"/>
</dbReference>
<evidence type="ECO:0000256" key="9">
    <source>
        <dbReference type="PIRSR" id="PIRSR610122-1"/>
    </source>
</evidence>
<evidence type="ECO:0000256" key="7">
    <source>
        <dbReference type="ARBA" id="ARBA00049887"/>
    </source>
</evidence>
<feature type="binding site" evidence="10">
    <location>
        <position position="302"/>
    </location>
    <ligand>
        <name>CoA</name>
        <dbReference type="ChEBI" id="CHEBI:57287"/>
    </ligand>
</feature>
<dbReference type="GO" id="GO:0010142">
    <property type="term" value="P:farnesyl diphosphate biosynthetic process, mevalonate pathway"/>
    <property type="evidence" value="ECO:0007669"/>
    <property type="project" value="InterPro"/>
</dbReference>
<dbReference type="GO" id="GO:0006084">
    <property type="term" value="P:acetyl-CoA metabolic process"/>
    <property type="evidence" value="ECO:0007669"/>
    <property type="project" value="InterPro"/>
</dbReference>
<organism evidence="14 15">
    <name type="scientific">Cylicocyclus nassatus</name>
    <name type="common">Nematode worm</name>
    <dbReference type="NCBI Taxonomy" id="53992"/>
    <lineage>
        <taxon>Eukaryota</taxon>
        <taxon>Metazoa</taxon>
        <taxon>Ecdysozoa</taxon>
        <taxon>Nematoda</taxon>
        <taxon>Chromadorea</taxon>
        <taxon>Rhabditida</taxon>
        <taxon>Rhabditina</taxon>
        <taxon>Rhabditomorpha</taxon>
        <taxon>Strongyloidea</taxon>
        <taxon>Strongylidae</taxon>
        <taxon>Cylicocyclus</taxon>
    </lineage>
</organism>
<feature type="active site" description="Acyl-thioester intermediate" evidence="9">
    <location>
        <position position="160"/>
    </location>
</feature>
<name>A0AA36DQ40_CYLNA</name>
<evidence type="ECO:0000256" key="1">
    <source>
        <dbReference type="ARBA" id="ARBA00005218"/>
    </source>
</evidence>
<comment type="pathway">
    <text evidence="1 11">Metabolic intermediate biosynthesis; (R)-mevalonate biosynthesis; (R)-mevalonate from acetyl-CoA: step 2/3.</text>
</comment>
<keyword evidence="5 11" id="KW-0752">Steroid biosynthesis</keyword>
<accession>A0AA36DQ40</accession>
<evidence type="ECO:0000256" key="8">
    <source>
        <dbReference type="ARBA" id="ARBA00056639"/>
    </source>
</evidence>
<feature type="active site" description="Proton donor/acceptor" evidence="9">
    <location>
        <position position="128"/>
    </location>
</feature>
<proteinExistence type="inferred from homology"/>
<dbReference type="PANTHER" id="PTHR43323">
    <property type="entry name" value="3-HYDROXY-3-METHYLGLUTARYL COENZYME A SYNTHASE"/>
    <property type="match status" value="1"/>
</dbReference>
<feature type="active site" description="Proton donor/acceptor" evidence="9">
    <location>
        <position position="293"/>
    </location>
</feature>
<dbReference type="InterPro" id="IPR013528">
    <property type="entry name" value="HMG_CoA_synth_N"/>
</dbReference>
<evidence type="ECO:0000313" key="15">
    <source>
        <dbReference type="Proteomes" id="UP001176961"/>
    </source>
</evidence>
<keyword evidence="15" id="KW-1185">Reference proteome</keyword>
<gene>
    <name evidence="14" type="ORF">CYNAS_LOCUS2025</name>
</gene>
<feature type="domain" description="Hydroxymethylglutaryl-coenzyme A synthase N-terminal" evidence="12">
    <location>
        <begin position="48"/>
        <end position="218"/>
    </location>
</feature>
<dbReference type="GO" id="GO:0004421">
    <property type="term" value="F:hydroxymethylglutaryl-CoA synthase activity"/>
    <property type="evidence" value="ECO:0007669"/>
    <property type="project" value="UniProtKB-EC"/>
</dbReference>
<evidence type="ECO:0000256" key="11">
    <source>
        <dbReference type="RuleBase" id="RU364071"/>
    </source>
</evidence>
<protein>
    <recommendedName>
        <fullName evidence="3 11">Hydroxymethylglutaryl-CoA synthase</fullName>
        <shortName evidence="11">HMG-CoA synthase</shortName>
        <ecNumber evidence="3 11">2.3.3.10</ecNumber>
    </recommendedName>
    <alternativeName>
        <fullName evidence="11">3-hydroxy-3-methylglutaryl coenzyme A synthase</fullName>
    </alternativeName>
</protein>
<keyword evidence="4 11" id="KW-0808">Transferase</keyword>
<dbReference type="SUPFAM" id="SSF53901">
    <property type="entry name" value="Thiolase-like"/>
    <property type="match status" value="2"/>
</dbReference>
<comment type="similarity">
    <text evidence="2 11">Belongs to the thiolase-like superfamily. HMG-CoA synthase family.</text>
</comment>
<evidence type="ECO:0000259" key="13">
    <source>
        <dbReference type="Pfam" id="PF08540"/>
    </source>
</evidence>
<dbReference type="InterPro" id="IPR010122">
    <property type="entry name" value="HMG_CoA_synthase_euk"/>
</dbReference>
<dbReference type="EC" id="2.3.3.10" evidence="3 11"/>
<comment type="caution">
    <text evidence="14">The sequence shown here is derived from an EMBL/GenBank/DDBJ whole genome shotgun (WGS) entry which is preliminary data.</text>
</comment>
<feature type="binding site" evidence="10">
    <location>
        <position position="255"/>
    </location>
    <ligand>
        <name>CoA</name>
        <dbReference type="ChEBI" id="CHEBI:57287"/>
    </ligand>
</feature>
<dbReference type="PANTHER" id="PTHR43323:SF2">
    <property type="entry name" value="HYDROXYMETHYLGLUTARYL-COA SYNTHASE"/>
    <property type="match status" value="1"/>
</dbReference>
<reference evidence="14" key="1">
    <citation type="submission" date="2023-07" db="EMBL/GenBank/DDBJ databases">
        <authorList>
            <consortium name="CYATHOMIX"/>
        </authorList>
    </citation>
    <scope>NUCLEOTIDE SEQUENCE</scope>
    <source>
        <strain evidence="14">N/A</strain>
    </source>
</reference>
<dbReference type="AlphaFoldDB" id="A0AA36DQ40"/>
<comment type="function">
    <text evidence="11">Catalyzes the condensation of acetyl-CoA with acetoacetyl-CoA to form HMG-CoA.</text>
</comment>
<evidence type="ECO:0000256" key="3">
    <source>
        <dbReference type="ARBA" id="ARBA00012978"/>
    </source>
</evidence>